<accession>A0AAN9G3A5</accession>
<protein>
    <recommendedName>
        <fullName evidence="3">Mitochondrial ribosomal protein S22</fullName>
    </recommendedName>
</protein>
<sequence length="341" mass="39643">MAAPAMRTSFALRRFIRRSHAIRTALYCTGSSNTPENSTQASRDPLPVFMKEEVQTLLRNMTGFDIVRVAGPQKVPLRKPRYKLLTDEELEQYQQSAENRMKYRMQMAPFMKAREPIKEVLSLDPELQGLENNKYIFTDITFGVKDRQRFVVVREPDGTLRKASWEERDRINQIYSPVEGRQFRNPPMFEEENLEALLKNHKYVHVLDMACVQFEPDNPEYIRVTHRTFEAIDSAHSYEDLRSTRHFGSMAFYYVWYKKIDYLLMDMINRELVTDAGDLVRLYCITHPDSAIAQQLKTDTASDLISVLKTFCSVEASHKGQLELAIQGYEEKTRSKATANS</sequence>
<reference evidence="1 2" key="1">
    <citation type="submission" date="2024-02" db="EMBL/GenBank/DDBJ databases">
        <title>Chromosome-scale genome assembly of the rough periwinkle Littorina saxatilis.</title>
        <authorList>
            <person name="De Jode A."/>
            <person name="Faria R."/>
            <person name="Formenti G."/>
            <person name="Sims Y."/>
            <person name="Smith T.P."/>
            <person name="Tracey A."/>
            <person name="Wood J.M.D."/>
            <person name="Zagrodzka Z.B."/>
            <person name="Johannesson K."/>
            <person name="Butlin R.K."/>
            <person name="Leder E.H."/>
        </authorList>
    </citation>
    <scope>NUCLEOTIDE SEQUENCE [LARGE SCALE GENOMIC DNA]</scope>
    <source>
        <strain evidence="1">Snail1</strain>
        <tissue evidence="1">Muscle</tissue>
    </source>
</reference>
<evidence type="ECO:0000313" key="2">
    <source>
        <dbReference type="Proteomes" id="UP001374579"/>
    </source>
</evidence>
<evidence type="ECO:0008006" key="3">
    <source>
        <dbReference type="Google" id="ProtNLM"/>
    </source>
</evidence>
<comment type="caution">
    <text evidence="1">The sequence shown here is derived from an EMBL/GenBank/DDBJ whole genome shotgun (WGS) entry which is preliminary data.</text>
</comment>
<evidence type="ECO:0000313" key="1">
    <source>
        <dbReference type="EMBL" id="KAK7093736.1"/>
    </source>
</evidence>
<dbReference type="PANTHER" id="PTHR13071">
    <property type="entry name" value="MITOCHONDRIAL 28S RIBOSOMAL PROTEIN S22"/>
    <property type="match status" value="1"/>
</dbReference>
<dbReference type="GO" id="GO:0005763">
    <property type="term" value="C:mitochondrial small ribosomal subunit"/>
    <property type="evidence" value="ECO:0007669"/>
    <property type="project" value="TreeGrafter"/>
</dbReference>
<dbReference type="Proteomes" id="UP001374579">
    <property type="component" value="Unassembled WGS sequence"/>
</dbReference>
<gene>
    <name evidence="1" type="ORF">V1264_007431</name>
</gene>
<proteinExistence type="predicted"/>
<dbReference type="GO" id="GO:0003735">
    <property type="term" value="F:structural constituent of ribosome"/>
    <property type="evidence" value="ECO:0007669"/>
    <property type="project" value="TreeGrafter"/>
</dbReference>
<organism evidence="1 2">
    <name type="scientific">Littorina saxatilis</name>
    <dbReference type="NCBI Taxonomy" id="31220"/>
    <lineage>
        <taxon>Eukaryota</taxon>
        <taxon>Metazoa</taxon>
        <taxon>Spiralia</taxon>
        <taxon>Lophotrochozoa</taxon>
        <taxon>Mollusca</taxon>
        <taxon>Gastropoda</taxon>
        <taxon>Caenogastropoda</taxon>
        <taxon>Littorinimorpha</taxon>
        <taxon>Littorinoidea</taxon>
        <taxon>Littorinidae</taxon>
        <taxon>Littorina</taxon>
    </lineage>
</organism>
<name>A0AAN9G3A5_9CAEN</name>
<dbReference type="EMBL" id="JBAMIC010000019">
    <property type="protein sequence ID" value="KAK7093736.1"/>
    <property type="molecule type" value="Genomic_DNA"/>
</dbReference>
<dbReference type="AlphaFoldDB" id="A0AAN9G3A5"/>
<dbReference type="Pfam" id="PF10245">
    <property type="entry name" value="MRP-S22"/>
    <property type="match status" value="1"/>
</dbReference>
<dbReference type="PANTHER" id="PTHR13071:SF4">
    <property type="entry name" value="SMALL RIBOSOMAL SUBUNIT PROTEIN MS22"/>
    <property type="match status" value="1"/>
</dbReference>
<dbReference type="InterPro" id="IPR019374">
    <property type="entry name" value="Ribosomal_mS22"/>
</dbReference>
<keyword evidence="2" id="KW-1185">Reference proteome</keyword>